<dbReference type="FunFam" id="2.60.40.60:FF:000100">
    <property type="entry name" value="protocadherin Fat 2"/>
    <property type="match status" value="1"/>
</dbReference>
<evidence type="ECO:0000256" key="15">
    <source>
        <dbReference type="SAM" id="MobiDB-lite"/>
    </source>
</evidence>
<feature type="domain" description="Cadherin" evidence="19">
    <location>
        <begin position="2300"/>
        <end position="2401"/>
    </location>
</feature>
<dbReference type="FunFam" id="2.60.40.60:FF:000021">
    <property type="entry name" value="FAT atypical cadherin 1"/>
    <property type="match status" value="3"/>
</dbReference>
<keyword evidence="11 14" id="KW-1015">Disulfide bond</keyword>
<dbReference type="KEGG" id="hazt:108673993"/>
<dbReference type="PROSITE" id="PS50026">
    <property type="entry name" value="EGF_3"/>
    <property type="match status" value="5"/>
</dbReference>
<evidence type="ECO:0000313" key="21">
    <source>
        <dbReference type="RefSeq" id="XP_047739375.1"/>
    </source>
</evidence>
<feature type="domain" description="Cadherin" evidence="19">
    <location>
        <begin position="1257"/>
        <end position="1392"/>
    </location>
</feature>
<reference evidence="21" key="1">
    <citation type="submission" date="2025-08" db="UniProtKB">
        <authorList>
            <consortium name="RefSeq"/>
        </authorList>
    </citation>
    <scope>IDENTIFICATION</scope>
    <source>
        <tissue evidence="21">Whole organism</tissue>
    </source>
</reference>
<dbReference type="SMART" id="SM00179">
    <property type="entry name" value="EGF_CA"/>
    <property type="match status" value="4"/>
</dbReference>
<dbReference type="SMART" id="SM00282">
    <property type="entry name" value="LamG"/>
    <property type="match status" value="1"/>
</dbReference>
<feature type="disulfide bond" evidence="14">
    <location>
        <begin position="3979"/>
        <end position="3988"/>
    </location>
</feature>
<feature type="domain" description="Cadherin" evidence="19">
    <location>
        <begin position="435"/>
        <end position="539"/>
    </location>
</feature>
<feature type="region of interest" description="Disordered" evidence="15">
    <location>
        <begin position="892"/>
        <end position="929"/>
    </location>
</feature>
<dbReference type="GO" id="GO:0008104">
    <property type="term" value="P:intracellular protein localization"/>
    <property type="evidence" value="ECO:0007669"/>
    <property type="project" value="UniProtKB-ARBA"/>
</dbReference>
<dbReference type="Gene3D" id="2.10.25.10">
    <property type="entry name" value="Laminin"/>
    <property type="match status" value="5"/>
</dbReference>
<feature type="domain" description="Cadherin" evidence="19">
    <location>
        <begin position="64"/>
        <end position="170"/>
    </location>
</feature>
<feature type="domain" description="Cadherin" evidence="19">
    <location>
        <begin position="1991"/>
        <end position="2091"/>
    </location>
</feature>
<feature type="domain" description="EGF-like" evidence="18">
    <location>
        <begin position="3840"/>
        <end position="3877"/>
    </location>
</feature>
<keyword evidence="9 16" id="KW-1133">Transmembrane helix</keyword>
<dbReference type="Pfam" id="PF12661">
    <property type="entry name" value="hEGF"/>
    <property type="match status" value="1"/>
</dbReference>
<feature type="domain" description="Cadherin" evidence="19">
    <location>
        <begin position="1890"/>
        <end position="1990"/>
    </location>
</feature>
<feature type="domain" description="EGF-like" evidence="18">
    <location>
        <begin position="3879"/>
        <end position="3915"/>
    </location>
</feature>
<evidence type="ECO:0000256" key="4">
    <source>
        <dbReference type="ARBA" id="ARBA00022692"/>
    </source>
</evidence>
<dbReference type="Pfam" id="PF02210">
    <property type="entry name" value="Laminin_G_2"/>
    <property type="match status" value="1"/>
</dbReference>
<dbReference type="OMA" id="NMAGSRC"/>
<evidence type="ECO:0000256" key="5">
    <source>
        <dbReference type="ARBA" id="ARBA00022729"/>
    </source>
</evidence>
<dbReference type="GeneID" id="108673993"/>
<feature type="domain" description="Cadherin" evidence="19">
    <location>
        <begin position="1732"/>
        <end position="1889"/>
    </location>
</feature>
<organism evidence="20 21">
    <name type="scientific">Hyalella azteca</name>
    <name type="common">Amphipod</name>
    <dbReference type="NCBI Taxonomy" id="294128"/>
    <lineage>
        <taxon>Eukaryota</taxon>
        <taxon>Metazoa</taxon>
        <taxon>Ecdysozoa</taxon>
        <taxon>Arthropoda</taxon>
        <taxon>Crustacea</taxon>
        <taxon>Multicrustacea</taxon>
        <taxon>Malacostraca</taxon>
        <taxon>Eumalacostraca</taxon>
        <taxon>Peracarida</taxon>
        <taxon>Amphipoda</taxon>
        <taxon>Senticaudata</taxon>
        <taxon>Talitrida</taxon>
        <taxon>Talitroidea</taxon>
        <taxon>Hyalellidae</taxon>
        <taxon>Hyalella</taxon>
    </lineage>
</organism>
<keyword evidence="10 16" id="KW-0472">Membrane</keyword>
<dbReference type="FunFam" id="2.60.40.60:FF:000005">
    <property type="entry name" value="Protocadherin 9"/>
    <property type="match status" value="2"/>
</dbReference>
<evidence type="ECO:0000256" key="10">
    <source>
        <dbReference type="ARBA" id="ARBA00023136"/>
    </source>
</evidence>
<keyword evidence="8" id="KW-0130">Cell adhesion</keyword>
<protein>
    <submittedName>
        <fullName evidence="21">Fat-like cadherin-related tumor suppressor homolog</fullName>
    </submittedName>
</protein>
<dbReference type="SMART" id="SM00112">
    <property type="entry name" value="CA"/>
    <property type="match status" value="29"/>
</dbReference>
<feature type="domain" description="Cadherin" evidence="19">
    <location>
        <begin position="1393"/>
        <end position="1500"/>
    </location>
</feature>
<feature type="domain" description="Cadherin" evidence="19">
    <location>
        <begin position="2907"/>
        <end position="3010"/>
    </location>
</feature>
<dbReference type="InterPro" id="IPR000152">
    <property type="entry name" value="EGF-type_Asp/Asn_hydroxyl_site"/>
</dbReference>
<evidence type="ECO:0000256" key="2">
    <source>
        <dbReference type="ARBA" id="ARBA00022475"/>
    </source>
</evidence>
<feature type="domain" description="Cadherin" evidence="19">
    <location>
        <begin position="288"/>
        <end position="384"/>
    </location>
</feature>
<dbReference type="InterPro" id="IPR013320">
    <property type="entry name" value="ConA-like_dom_sf"/>
</dbReference>
<dbReference type="PANTHER" id="PTHR24026">
    <property type="entry name" value="FAT ATYPICAL CADHERIN-RELATED"/>
    <property type="match status" value="1"/>
</dbReference>
<dbReference type="GO" id="GO:0005509">
    <property type="term" value="F:calcium ion binding"/>
    <property type="evidence" value="ECO:0007669"/>
    <property type="project" value="UniProtKB-UniRule"/>
</dbReference>
<feature type="region of interest" description="Disordered" evidence="15">
    <location>
        <begin position="4032"/>
        <end position="4055"/>
    </location>
</feature>
<feature type="disulfide bond" evidence="14">
    <location>
        <begin position="3905"/>
        <end position="3914"/>
    </location>
</feature>
<dbReference type="Pfam" id="PF00008">
    <property type="entry name" value="EGF"/>
    <property type="match status" value="3"/>
</dbReference>
<dbReference type="PROSITE" id="PS00232">
    <property type="entry name" value="CADHERIN_1"/>
    <property type="match status" value="12"/>
</dbReference>
<dbReference type="Gene3D" id="2.60.40.60">
    <property type="entry name" value="Cadherins"/>
    <property type="match status" value="29"/>
</dbReference>
<feature type="domain" description="Cadherin" evidence="19">
    <location>
        <begin position="1166"/>
        <end position="1256"/>
    </location>
</feature>
<dbReference type="Pfam" id="PF00028">
    <property type="entry name" value="Cadherin"/>
    <property type="match status" value="23"/>
</dbReference>
<feature type="domain" description="EGF-like" evidence="18">
    <location>
        <begin position="3602"/>
        <end position="3641"/>
    </location>
</feature>
<feature type="compositionally biased region" description="Polar residues" evidence="15">
    <location>
        <begin position="4040"/>
        <end position="4055"/>
    </location>
</feature>
<feature type="domain" description="Cadherin" evidence="19">
    <location>
        <begin position="171"/>
        <end position="276"/>
    </location>
</feature>
<keyword evidence="7 13" id="KW-0106">Calcium</keyword>
<name>A0A979FTC0_HYAAZ</name>
<feature type="domain" description="Cadherin" evidence="19">
    <location>
        <begin position="2402"/>
        <end position="2512"/>
    </location>
</feature>
<evidence type="ECO:0000256" key="3">
    <source>
        <dbReference type="ARBA" id="ARBA00022536"/>
    </source>
</evidence>
<feature type="domain" description="Cadherin" evidence="19">
    <location>
        <begin position="3349"/>
        <end position="3444"/>
    </location>
</feature>
<dbReference type="PROSITE" id="PS50025">
    <property type="entry name" value="LAM_G_DOMAIN"/>
    <property type="match status" value="1"/>
</dbReference>
<dbReference type="RefSeq" id="XP_047739375.1">
    <property type="nucleotide sequence ID" value="XM_047883419.1"/>
</dbReference>
<dbReference type="CDD" id="cd11304">
    <property type="entry name" value="Cadherin_repeat"/>
    <property type="match status" value="26"/>
</dbReference>
<dbReference type="GO" id="GO:0030855">
    <property type="term" value="P:epithelial cell differentiation"/>
    <property type="evidence" value="ECO:0007669"/>
    <property type="project" value="UniProtKB-ARBA"/>
</dbReference>
<evidence type="ECO:0000256" key="11">
    <source>
        <dbReference type="ARBA" id="ARBA00023157"/>
    </source>
</evidence>
<gene>
    <name evidence="21" type="primary">LOC108673993</name>
</gene>
<dbReference type="CDD" id="cd00110">
    <property type="entry name" value="LamG"/>
    <property type="match status" value="1"/>
</dbReference>
<dbReference type="PROSITE" id="PS01187">
    <property type="entry name" value="EGF_CA"/>
    <property type="match status" value="1"/>
</dbReference>
<evidence type="ECO:0000256" key="12">
    <source>
        <dbReference type="ARBA" id="ARBA00023180"/>
    </source>
</evidence>
<evidence type="ECO:0000256" key="14">
    <source>
        <dbReference type="PROSITE-ProRule" id="PRU00076"/>
    </source>
</evidence>
<comment type="caution">
    <text evidence="14">Lacks conserved residue(s) required for the propagation of feature annotation.</text>
</comment>
<evidence type="ECO:0000256" key="16">
    <source>
        <dbReference type="SAM" id="Phobius"/>
    </source>
</evidence>
<dbReference type="SUPFAM" id="SSF49313">
    <property type="entry name" value="Cadherin-like"/>
    <property type="match status" value="30"/>
</dbReference>
<dbReference type="FunFam" id="2.10.25.10:FF:000143">
    <property type="entry name" value="Protein crumbs 1"/>
    <property type="match status" value="1"/>
</dbReference>
<feature type="domain" description="Laminin G" evidence="17">
    <location>
        <begin position="3656"/>
        <end position="3834"/>
    </location>
</feature>
<evidence type="ECO:0000259" key="17">
    <source>
        <dbReference type="PROSITE" id="PS50025"/>
    </source>
</evidence>
<feature type="domain" description="Cadherin" evidence="19">
    <location>
        <begin position="3220"/>
        <end position="3333"/>
    </location>
</feature>
<evidence type="ECO:0000256" key="9">
    <source>
        <dbReference type="ARBA" id="ARBA00022989"/>
    </source>
</evidence>
<evidence type="ECO:0000256" key="13">
    <source>
        <dbReference type="PROSITE-ProRule" id="PRU00043"/>
    </source>
</evidence>
<dbReference type="OrthoDB" id="6354497at2759"/>
<feature type="disulfide bond" evidence="14">
    <location>
        <begin position="3867"/>
        <end position="3876"/>
    </location>
</feature>
<feature type="domain" description="Cadherin" evidence="19">
    <location>
        <begin position="2092"/>
        <end position="2197"/>
    </location>
</feature>
<dbReference type="FunFam" id="2.60.40.60:FF:000015">
    <property type="entry name" value="FAT atypical cadherin 1"/>
    <property type="match status" value="3"/>
</dbReference>
<feature type="domain" description="Cadherin" evidence="19">
    <location>
        <begin position="2803"/>
        <end position="2906"/>
    </location>
</feature>
<dbReference type="GO" id="GO:0048589">
    <property type="term" value="P:developmental growth"/>
    <property type="evidence" value="ECO:0007669"/>
    <property type="project" value="UniProtKB-ARBA"/>
</dbReference>
<dbReference type="InterPro" id="IPR001791">
    <property type="entry name" value="Laminin_G"/>
</dbReference>
<dbReference type="InterPro" id="IPR020894">
    <property type="entry name" value="Cadherin_CS"/>
</dbReference>
<evidence type="ECO:0000256" key="8">
    <source>
        <dbReference type="ARBA" id="ARBA00022889"/>
    </source>
</evidence>
<feature type="domain" description="Cadherin" evidence="19">
    <location>
        <begin position="2198"/>
        <end position="2299"/>
    </location>
</feature>
<dbReference type="SUPFAM" id="SSF49899">
    <property type="entry name" value="Concanavalin A-like lectins/glucanases"/>
    <property type="match status" value="1"/>
</dbReference>
<feature type="domain" description="Cadherin" evidence="19">
    <location>
        <begin position="2595"/>
        <end position="2702"/>
    </location>
</feature>
<dbReference type="FunFam" id="2.60.40.60:FF:000276">
    <property type="entry name" value="FAT atypical cadherin 2"/>
    <property type="match status" value="1"/>
</dbReference>
<feature type="domain" description="Cadherin" evidence="19">
    <location>
        <begin position="1067"/>
        <end position="1157"/>
    </location>
</feature>
<feature type="domain" description="Cadherin" evidence="19">
    <location>
        <begin position="853"/>
        <end position="1028"/>
    </location>
</feature>
<keyword evidence="2" id="KW-1003">Cell membrane</keyword>
<feature type="compositionally biased region" description="Basic and acidic residues" evidence="15">
    <location>
        <begin position="900"/>
        <end position="923"/>
    </location>
</feature>
<dbReference type="PROSITE" id="PS00022">
    <property type="entry name" value="EGF_1"/>
    <property type="match status" value="4"/>
</dbReference>
<dbReference type="GO" id="GO:0001736">
    <property type="term" value="P:establishment of planar polarity"/>
    <property type="evidence" value="ECO:0007669"/>
    <property type="project" value="UniProtKB-ARBA"/>
</dbReference>
<feature type="transmembrane region" description="Helical" evidence="16">
    <location>
        <begin position="4007"/>
        <end position="4027"/>
    </location>
</feature>
<proteinExistence type="predicted"/>
<dbReference type="PROSITE" id="PS01186">
    <property type="entry name" value="EGF_2"/>
    <property type="match status" value="2"/>
</dbReference>
<feature type="domain" description="Cadherin" evidence="19">
    <location>
        <begin position="2703"/>
        <end position="2802"/>
    </location>
</feature>
<dbReference type="PANTHER" id="PTHR24026:SF136">
    <property type="entry name" value="PROTOCADHERIN-23"/>
    <property type="match status" value="1"/>
</dbReference>
<dbReference type="CDD" id="cd00053">
    <property type="entry name" value="EGF"/>
    <property type="match status" value="1"/>
</dbReference>
<dbReference type="InterPro" id="IPR002126">
    <property type="entry name" value="Cadherin-like_dom"/>
</dbReference>
<dbReference type="PROSITE" id="PS00010">
    <property type="entry name" value="ASX_HYDROXYL"/>
    <property type="match status" value="1"/>
</dbReference>
<feature type="region of interest" description="Disordered" evidence="15">
    <location>
        <begin position="4259"/>
        <end position="4298"/>
    </location>
</feature>
<keyword evidence="20" id="KW-1185">Reference proteome</keyword>
<dbReference type="GO" id="GO:0007424">
    <property type="term" value="P:open tracheal system development"/>
    <property type="evidence" value="ECO:0007669"/>
    <property type="project" value="UniProtKB-ARBA"/>
</dbReference>
<dbReference type="PROSITE" id="PS50268">
    <property type="entry name" value="CADHERIN_2"/>
    <property type="match status" value="28"/>
</dbReference>
<dbReference type="InterPro" id="IPR013032">
    <property type="entry name" value="EGF-like_CS"/>
</dbReference>
<keyword evidence="3 14" id="KW-0245">EGF-like domain</keyword>
<feature type="domain" description="Cadherin" evidence="19">
    <location>
        <begin position="1517"/>
        <end position="1628"/>
    </location>
</feature>
<sequence>MNVEAHDADSGLNGQVYYYLENTSSDLFSVHPVTGQDCGIPSRTTDKSIQVTVVDFNEQHPIFLRESYEEEVGEDAPPETPVVRIAAYDTDHGRNALVSFRLLAGNQDGKFKINQRTGLISTAGWLDAETKAYYSLTVSAIDLASNTLRKQSSAKVTIRILDANDNSPDFVTPNTEVTVDENEPAGSYVTRVKAVDADASENGFLSYSISNIEPIPFVIGTFDGVIKTSEKLDYESGQRTFTVNVRASDWGQPFKREAETTVKINVRDINDNIPEFIGTDCKGWLAASTSAGSQIITLRAVDLDAHSSISYKLSNKGPSECWSLDSSSGILSLSCDLKESLLQSSKSLTVIVNVTASDGKYTSEQLSVTLLVFDAPTLGNSEAFKQNKVRCSPSEAGEKVEATIAAELKTFDEPEAYSFLPTQYDFNANHPEFSDGMPGMIEIPEDTSVGKEVFKCTATDRDEGPNGMIVYAISSGDFDSVFNIDLYSGVIKVTAPLDRERTSVYILNVTAYDLSHTHLSTSKNITINILDVNDNSPEFTMLSYSLYLPEDTKKGTSVAQVLAIDPDEGDNAEVSYELVNHEQTFHLDPVSGTLYVAENLDRESSEKFLLKIKARDRGKYEQMYSIAKVSITILDINDCAPDFGAGSSVTVSVFEDYPTGTVIATMQAVDRDLGDGGKITYNIANDHGGNFRIDHTNGVVRIASSLDFEANQTHNLTIIAKDAGSPPLWSEAVLLVYVEDVPETTSSPTFKQRILQTSIQENRAAGSEVIVLGVTSADSTALQFVISGGDGVGLFTINNEGEIRTVRSLDCETSRGYWLQVALYSAADMGAAADYCWVYVLVEDVNDFVPLTDKPMYRIYVPEDTLPSTHLLTLQAYDGDFSSVGRSGVVKTKPLRSGSGKRDTLEYEENRSQWKADTEEPVTHDGNVFLGDNPNGGMITFHIKEIRGRRNSPGDAPEMDEQGWASQSIGQGVFIIDRISGILSTAGPLDREYQNQYEVLIVVSDEELWSVTTVYITVTDVNDNTPRFIENFYRVTVPERWPDSLSRAAQKLPTTRSDLRSDGHWPLMQVYARDRDSGRNAELTYSLKKSSAASGSLFSIDQETGLISTSSVQLLAGQTYDLLVEARDKGRPARTTSARALLRVARVPLVSAHAPRVILPTGPLHLMESDPPGHPVTFVTAIDQDNDTLWFSIVDGDPAGHFSMSVDTGIVTVARTLDRETQSSYNITVAVTDGTFFSYTQMHIKILDSNDHAPSLREPIVHVSVSEATLVGSVITKLHCSDNDHHLPTTKPDAHVNHHPNHLNKLPHSTPSDAQVGHVSFSIDNARAVGSEDLFSVDSTTGEVTLAKPLDREISPVHEVTIACRDRGNRATADFGRLVMTVTDTNDHHPVFAETVMTAVVWADAAVGSVIVTVRATDADSGDNGRLSYSIVEGNQDGLFTIDPSLGVVRLAVRLQHSNTDHGGEYLLLIRATDHASHPRSASLPVRITIIMDAKAPPSWTWTNSNYGSPGRSHPVVEVSEWASPGTAIASAGAAAPLTGLQYTIEAVNFHQTDSSSLNSANISDDVLERDVFAVSPSSGVVTTTRELDRERCSRYNITISARNLAGISRSTWLLISVTDENDHRPIWDKIQYRGYVFETANTGDPVLLYLDHRLEKSVHDPKTPSKEPYVIQKINRDVNFTVASDLHDVVTKTFPNHHISIPKNYDVTSKNYPSSYATIDGHLDDANPEPLTVTASDADAGANGRIHYEILKNSAARKFFTIDSITGALRVAGNLSSLAGKEFNINVWASDMGSPRLQALNPVSVHVFVKKVNRFPPHFEKKFVLNPNDFVVIRPTSGVIQTTGKPFDREDAAQFAVLVQARDVSSGAVGNAVVELTVLDVNDNEPVFLSQPYNAVVPLTAIKGHVVAKVKAVDADEGDFGRIRYELVRGSGELFTVDRVSGEVILRQPLVAPDRTLHLVVAAYDGGTPPLSSQAHVALRIVSSPGPEFDWSTYSAVVPEDAPAGTVLSRVFAVADSGVPLVYSIVEGDPQHLFGLDFSTGILHTIAPLDFESKRGHNLTVRASDPVSGGYTDTLVEVSVTDVNDNRPAFEDAGLHAVIYEAAVPGTVITRVLARDPDTGLGGLVRYSCIDGCDDGRFDVASDEGTVSVARQLDRDFDAAKRFIKILASDGGLKPLTSTTSVFITVEDFNDNAPVWTDQEFRVFVAIEADAGQVIAKITARDPDASDLNKLRYHISGGDYEHVFLLQEKTGVLSVVSPHKLVSGSLVSLNVTVSDGVHAVANSLNINVLPSNSHSPRFAKDRFDGTVPENVPPGTLILRLEVEDDDQDIFGRVHFTLFDNFFAGTFALDAKGRLYSKIPLDRETISSYSLVVSATDGGGKQDYCKVFVHVEDRNDNPPAFSLPEYQADVSEDSGAGQIILKLNAQDPDEGINSEVTYQIYKIGTTETMDLFHLDSASGELSLLRPIIGLGGAVFQMFVRATDRGVPAQHSDVPVTVFIHAPVASLPHCPLTHAQFFISEDAPKGTVVTSLWVSGPLLVKYSITDSYLTGSRGINDDSTLAEIGATSADAEQQQHFAITPSGHVLDANDNAPRFCSSSYSSSLPENTDVGSTVLLFSASDPDAGVNAQIQYGFADDTTSDVREMFQVSPTSGALILISPLDRESVQQYKFTVIVSDAGLEPQSSSASVQILVTDVNDNPPIFNEDFYRASVSEGAPLGFSILTLSMSDADEKQSNTNFFITAGDPGANFLIKPTGEVIVARLLDRENQDQFILHVSATDGRFTANTTVSIDVLDINDNGPVCVERVLHQNISEDAAIGTYVTTVAAWDTDTALYSRTRFSLAGEGSLHFSIDEHTGQIVTANLLDRESQDEYHFLSIASDWEQHEWQCSVEVHIFITDVNDNPPEFQLHQYSLNIPEDFPLHGAIARVIARDPDLDRNKQVGYSLQETDERIFSISPTQGLVKLDMPLDRERQDRYTITVWAHDKGDPPMSSSAKVVISVVDVNDNPPEFLHRILHIDVAENSALGTEIARVVATSKDIGVNGDISYSLQSVSEEHLHVHKKTGAITVAKTLDYENTKAILATVLATDGGYPALSSTCLLNVTILDVNDNAPVFEQETYFATVSEDASLGTILIKVSAHDADSDQNNRVRYAITDGDNNGCFSLNARTGALSLSSVIDRETEPEYLLKITASDSGTPALFTSATVSVKVLDVNDNPPVFEKALYSTVMQVDKVIGSPVTRLLVTDKDDADNGAPFTFEIQEEIATGAPEGDYKSVFNIDQEGTIGLARTGQEIKVGNSFLLKVRAWDSGSPPLHSDVFVNISIVEESNYPPVIQPLKISIFSYTSPYKGGIVGKIRATDRDPYDILQYSLSSSTIHGNSYGYFEVDSRDGTLVVTSHLDGGMYKINVSVSDGKFTRFGDITVIVTIITESMLNSAVILKLGPMTLAESVAKFNNFLVKIIASELNEQENRVQLISSQVGRDDKMLLKNGVESKKNSISEILFVVQKQTDKFYERRQILDALNARRNLIINELSLDHFELMKSPCNSKFKCNNQGKCYNEIIMGEETVLTLNSVSMSLVSPSFDYQAICKCFKGYGGAFCQETLNACGHKPCREYQQCSATNTEGKSFECHCPRGFTGDMCQINVESCNDLLCHNPVLPLHFGGKSYVQYVMEDPKLAYSMQLSLFLKTRQSSGTISYIKGGIDFSILELSNGFVHYRWDCGSGEGMIDSSSVRVDDNQWHLINVTRVGTVSVLSVDGNESSSVSPGENDLLNFKSGHLYFGAQVNVRKKIMSVDYGFLGCIDQIKLNGHLLPTIQSNAKNRPFLNKLASVEFSCDSVLPKPGPCSSHPCFNGGTCVELGTGEYKCSCSLPFHGEQCQYNADPCFSDPCLNGGICSPLGDTFQCNCSNNLSGQRCQYGIHCFSNPCQNGSRCEDGEDGPLCRCDLLTGEKCEEDLDECAVQPCFNGGSCVDLHGGFSCLCKPQFKGKHCATPIFNDDKMPFSFSVKDVAALFTVVLTILLVVLVFATWQRKKRRKKRQQQNNRPPTSEQVKNDLNSTNLLPARTSKKCNVEADQLGLSFPPFTASENDSVILSGIKPWNEPCQSTPDNMELDILSRHVNDLESDLYTPRNWIESRRPNSICQSPVTSSSFLSSLRGSSQGQLLGAGIIGPAESRRNKFMEVLQVDDYETIENSSEKPWDHHNNLRSDYSTTMKADVASADDYGMRAAKPLRTFGGGVGVNLSGRHTHHLATRAAVLADRVDNSNKSETGASSCRRAEVTETVDNSSSEDTNSGHPQFSDAARELPEVVLCSYDSSQMKLLHTS</sequence>
<feature type="domain" description="EGF-like" evidence="18">
    <location>
        <begin position="3916"/>
        <end position="3951"/>
    </location>
</feature>
<evidence type="ECO:0000256" key="7">
    <source>
        <dbReference type="ARBA" id="ARBA00022837"/>
    </source>
</evidence>
<dbReference type="FunFam" id="2.60.40.60:FF:000020">
    <property type="entry name" value="Dachsous cadherin-related 1b"/>
    <property type="match status" value="1"/>
</dbReference>
<dbReference type="GO" id="GO:0007163">
    <property type="term" value="P:establishment or maintenance of cell polarity"/>
    <property type="evidence" value="ECO:0007669"/>
    <property type="project" value="UniProtKB-ARBA"/>
</dbReference>
<dbReference type="Proteomes" id="UP000694843">
    <property type="component" value="Unplaced"/>
</dbReference>
<dbReference type="FunFam" id="2.60.40.60:FF:000039">
    <property type="entry name" value="FAT atypical cadherin 3"/>
    <property type="match status" value="1"/>
</dbReference>
<dbReference type="Gene3D" id="2.60.120.200">
    <property type="match status" value="1"/>
</dbReference>
<feature type="domain" description="Cadherin" evidence="19">
    <location>
        <begin position="645"/>
        <end position="750"/>
    </location>
</feature>
<dbReference type="GO" id="GO:0007156">
    <property type="term" value="P:homophilic cell adhesion via plasma membrane adhesion molecules"/>
    <property type="evidence" value="ECO:0007669"/>
    <property type="project" value="InterPro"/>
</dbReference>
<dbReference type="SMART" id="SM00181">
    <property type="entry name" value="EGF"/>
    <property type="match status" value="6"/>
</dbReference>
<dbReference type="GO" id="GO:0005886">
    <property type="term" value="C:plasma membrane"/>
    <property type="evidence" value="ECO:0007669"/>
    <property type="project" value="UniProtKB-SubCell"/>
</dbReference>
<dbReference type="CDD" id="cd00054">
    <property type="entry name" value="EGF_CA"/>
    <property type="match status" value="4"/>
</dbReference>
<feature type="domain" description="Cadherin" evidence="19">
    <location>
        <begin position="3115"/>
        <end position="3219"/>
    </location>
</feature>
<evidence type="ECO:0000256" key="6">
    <source>
        <dbReference type="ARBA" id="ARBA00022737"/>
    </source>
</evidence>
<feature type="disulfide bond" evidence="14">
    <location>
        <begin position="3631"/>
        <end position="3640"/>
    </location>
</feature>
<evidence type="ECO:0000313" key="20">
    <source>
        <dbReference type="Proteomes" id="UP000694843"/>
    </source>
</evidence>
<evidence type="ECO:0000259" key="18">
    <source>
        <dbReference type="PROSITE" id="PS50026"/>
    </source>
</evidence>
<dbReference type="InterPro" id="IPR018097">
    <property type="entry name" value="EGF_Ca-bd_CS"/>
</dbReference>
<keyword evidence="4 16" id="KW-0812">Transmembrane</keyword>
<keyword evidence="5" id="KW-0732">Signal</keyword>
<dbReference type="FunFam" id="2.60.40.60:FF:000033">
    <property type="entry name" value="FAT atypical cadherin 1"/>
    <property type="match status" value="2"/>
</dbReference>
<dbReference type="GO" id="GO:0048513">
    <property type="term" value="P:animal organ development"/>
    <property type="evidence" value="ECO:0007669"/>
    <property type="project" value="UniProtKB-ARBA"/>
</dbReference>
<feature type="domain" description="Cadherin" evidence="19">
    <location>
        <begin position="540"/>
        <end position="643"/>
    </location>
</feature>
<accession>A0A979FTC0</accession>
<feature type="domain" description="Cadherin" evidence="19">
    <location>
        <begin position="751"/>
        <end position="857"/>
    </location>
</feature>
<feature type="domain" description="Cadherin" evidence="19">
    <location>
        <begin position="3011"/>
        <end position="3114"/>
    </location>
</feature>
<keyword evidence="6" id="KW-0677">Repeat</keyword>
<evidence type="ECO:0000259" key="19">
    <source>
        <dbReference type="PROSITE" id="PS50268"/>
    </source>
</evidence>
<feature type="domain" description="EGF-like" evidence="18">
    <location>
        <begin position="3953"/>
        <end position="3989"/>
    </location>
</feature>
<dbReference type="InterPro" id="IPR001881">
    <property type="entry name" value="EGF-like_Ca-bd_dom"/>
</dbReference>
<dbReference type="PRINTS" id="PR00205">
    <property type="entry name" value="CADHERIN"/>
</dbReference>
<comment type="subcellular location">
    <subcellularLocation>
        <location evidence="1">Cell membrane</location>
        <topology evidence="1">Single-pass type I membrane protein</topology>
    </subcellularLocation>
</comment>
<dbReference type="InterPro" id="IPR015919">
    <property type="entry name" value="Cadherin-like_sf"/>
</dbReference>
<dbReference type="FunFam" id="2.60.40.60:FF:000024">
    <property type="entry name" value="FAT atypical cadherin 3"/>
    <property type="match status" value="3"/>
</dbReference>
<evidence type="ECO:0000256" key="1">
    <source>
        <dbReference type="ARBA" id="ARBA00004251"/>
    </source>
</evidence>
<dbReference type="InterPro" id="IPR000742">
    <property type="entry name" value="EGF"/>
</dbReference>
<feature type="compositionally biased region" description="Polar residues" evidence="15">
    <location>
        <begin position="4280"/>
        <end position="4294"/>
    </location>
</feature>
<dbReference type="SUPFAM" id="SSF57196">
    <property type="entry name" value="EGF/Laminin"/>
    <property type="match status" value="3"/>
</dbReference>
<keyword evidence="12" id="KW-0325">Glycoprotein</keyword>
<dbReference type="FunFam" id="2.60.40.60:FF:000032">
    <property type="entry name" value="FAT atypical cadherin 1"/>
    <property type="match status" value="1"/>
</dbReference>